<evidence type="ECO:0000256" key="3">
    <source>
        <dbReference type="SAM" id="MobiDB-lite"/>
    </source>
</evidence>
<comment type="subcellular location">
    <subcellularLocation>
        <location evidence="1">Nucleus</location>
    </subcellularLocation>
</comment>
<organism evidence="5 6">
    <name type="scientific">Cicer arietinum</name>
    <name type="common">Chickpea</name>
    <name type="synonym">Garbanzo</name>
    <dbReference type="NCBI Taxonomy" id="3827"/>
    <lineage>
        <taxon>Eukaryota</taxon>
        <taxon>Viridiplantae</taxon>
        <taxon>Streptophyta</taxon>
        <taxon>Embryophyta</taxon>
        <taxon>Tracheophyta</taxon>
        <taxon>Spermatophyta</taxon>
        <taxon>Magnoliopsida</taxon>
        <taxon>eudicotyledons</taxon>
        <taxon>Gunneridae</taxon>
        <taxon>Pentapetalae</taxon>
        <taxon>rosids</taxon>
        <taxon>fabids</taxon>
        <taxon>Fabales</taxon>
        <taxon>Fabaceae</taxon>
        <taxon>Papilionoideae</taxon>
        <taxon>50 kb inversion clade</taxon>
        <taxon>NPAAA clade</taxon>
        <taxon>Hologalegina</taxon>
        <taxon>IRL clade</taxon>
        <taxon>Cicereae</taxon>
        <taxon>Cicer</taxon>
    </lineage>
</organism>
<dbReference type="InterPro" id="IPR044661">
    <property type="entry name" value="MED15a/b/c-like"/>
</dbReference>
<dbReference type="STRING" id="3827.A0A1S2XB47"/>
<dbReference type="AlphaFoldDB" id="A0A1S2XB47"/>
<dbReference type="Proteomes" id="UP000087171">
    <property type="component" value="Chromosome Ca1"/>
</dbReference>
<dbReference type="InterPro" id="IPR036529">
    <property type="entry name" value="KIX_dom_sf"/>
</dbReference>
<accession>A0A1S2XB47</accession>
<dbReference type="SUPFAM" id="SSF47040">
    <property type="entry name" value="Kix domain of CBP (creb binding protein)"/>
    <property type="match status" value="2"/>
</dbReference>
<evidence type="ECO:0000256" key="2">
    <source>
        <dbReference type="ARBA" id="ARBA00023242"/>
    </source>
</evidence>
<feature type="compositionally biased region" description="Polar residues" evidence="3">
    <location>
        <begin position="1"/>
        <end position="18"/>
    </location>
</feature>
<feature type="domain" description="Mediator complex subunit 15 KIX" evidence="4">
    <location>
        <begin position="19"/>
        <end position="95"/>
    </location>
</feature>
<feature type="compositionally biased region" description="Polar residues" evidence="3">
    <location>
        <begin position="211"/>
        <end position="226"/>
    </location>
</feature>
<dbReference type="PANTHER" id="PTHR33137">
    <property type="entry name" value="MEDIATOR OF RNA POLYMERASE II TRANSCRIPTION SUBUNIT 15A-RELATED"/>
    <property type="match status" value="1"/>
</dbReference>
<dbReference type="GO" id="GO:0005634">
    <property type="term" value="C:nucleus"/>
    <property type="evidence" value="ECO:0007669"/>
    <property type="project" value="UniProtKB-SubCell"/>
</dbReference>
<dbReference type="Pfam" id="PF16987">
    <property type="entry name" value="KIX_2"/>
    <property type="match status" value="2"/>
</dbReference>
<keyword evidence="5" id="KW-1185">Reference proteome</keyword>
<dbReference type="OrthoDB" id="1912459at2759"/>
<dbReference type="GO" id="GO:0003713">
    <property type="term" value="F:transcription coactivator activity"/>
    <property type="evidence" value="ECO:0007669"/>
    <property type="project" value="InterPro"/>
</dbReference>
<name>A0A1S2XB47_CICAR</name>
<dbReference type="RefSeq" id="XP_004486633.1">
    <property type="nucleotide sequence ID" value="XM_004486576.3"/>
</dbReference>
<dbReference type="InterPro" id="IPR036546">
    <property type="entry name" value="MED15_KIX"/>
</dbReference>
<feature type="region of interest" description="Disordered" evidence="3">
    <location>
        <begin position="211"/>
        <end position="234"/>
    </location>
</feature>
<dbReference type="FunFam" id="1.10.246.20:FF:000003">
    <property type="entry name" value="Mediator of RNA polymerase II transcription subunit 15a"/>
    <property type="match status" value="2"/>
</dbReference>
<dbReference type="PANTHER" id="PTHR33137:SF4">
    <property type="entry name" value="MEDIATOR OF RNA POLYMERASE II TRANSCRIPTION SUBUNIT 15A-RELATED"/>
    <property type="match status" value="1"/>
</dbReference>
<dbReference type="GO" id="GO:0031490">
    <property type="term" value="F:chromatin DNA binding"/>
    <property type="evidence" value="ECO:0007669"/>
    <property type="project" value="InterPro"/>
</dbReference>
<feature type="domain" description="Mediator complex subunit 15 KIX" evidence="4">
    <location>
        <begin position="138"/>
        <end position="217"/>
    </location>
</feature>
<dbReference type="KEGG" id="cam:101503108"/>
<feature type="region of interest" description="Disordered" evidence="3">
    <location>
        <begin position="1"/>
        <end position="26"/>
    </location>
</feature>
<dbReference type="GeneID" id="101503108"/>
<protein>
    <submittedName>
        <fullName evidence="6">Uncharacterized protein LOC101503108 isoform X1</fullName>
    </submittedName>
</protein>
<evidence type="ECO:0000313" key="5">
    <source>
        <dbReference type="Proteomes" id="UP000087171"/>
    </source>
</evidence>
<sequence length="234" mass="26806">MDSNNWRPNQSAENNMDSSDWRGQLQPESRQRVVNKIMDTLKRHLPDSGQEGLFELWKIAQRFEEKIFTAATSQPDYLWKISLKMLTMEIKSHGTLANNIPSNQGGPSNKPPVPVNLNLMNSNNWRLNQGAEPNMDSSDWRGQLQPESRQRVVNKIMDTLKRHLPDSGQEGLFELRKIAQRFEEKIFTAATSQPDYLRKISLKMLTMDTKSQGTMTNNIPSNQGGPSNRPPYPR</sequence>
<evidence type="ECO:0000313" key="6">
    <source>
        <dbReference type="RefSeq" id="XP_004486633.1"/>
    </source>
</evidence>
<gene>
    <name evidence="6" type="primary">LOC101503108</name>
</gene>
<reference evidence="5" key="1">
    <citation type="journal article" date="2013" name="Nat. Biotechnol.">
        <title>Draft genome sequence of chickpea (Cicer arietinum) provides a resource for trait improvement.</title>
        <authorList>
            <person name="Varshney R.K."/>
            <person name="Song C."/>
            <person name="Saxena R.K."/>
            <person name="Azam S."/>
            <person name="Yu S."/>
            <person name="Sharpe A.G."/>
            <person name="Cannon S."/>
            <person name="Baek J."/>
            <person name="Rosen B.D."/>
            <person name="Tar'an B."/>
            <person name="Millan T."/>
            <person name="Zhang X."/>
            <person name="Ramsay L.D."/>
            <person name="Iwata A."/>
            <person name="Wang Y."/>
            <person name="Nelson W."/>
            <person name="Farmer A.D."/>
            <person name="Gaur P.M."/>
            <person name="Soderlund C."/>
            <person name="Penmetsa R.V."/>
            <person name="Xu C."/>
            <person name="Bharti A.K."/>
            <person name="He W."/>
            <person name="Winter P."/>
            <person name="Zhao S."/>
            <person name="Hane J.K."/>
            <person name="Carrasquilla-Garcia N."/>
            <person name="Condie J.A."/>
            <person name="Upadhyaya H.D."/>
            <person name="Luo M.C."/>
            <person name="Thudi M."/>
            <person name="Gowda C.L."/>
            <person name="Singh N.P."/>
            <person name="Lichtenzveig J."/>
            <person name="Gali K.K."/>
            <person name="Rubio J."/>
            <person name="Nadarajan N."/>
            <person name="Dolezel J."/>
            <person name="Bansal K.C."/>
            <person name="Xu X."/>
            <person name="Edwards D."/>
            <person name="Zhang G."/>
            <person name="Kahl G."/>
            <person name="Gil J."/>
            <person name="Singh K.B."/>
            <person name="Datta S.K."/>
            <person name="Jackson S.A."/>
            <person name="Wang J."/>
            <person name="Cook D.R."/>
        </authorList>
    </citation>
    <scope>NUCLEOTIDE SEQUENCE [LARGE SCALE GENOMIC DNA]</scope>
    <source>
        <strain evidence="5">cv. CDC Frontier</strain>
    </source>
</reference>
<evidence type="ECO:0000259" key="4">
    <source>
        <dbReference type="Pfam" id="PF16987"/>
    </source>
</evidence>
<keyword evidence="2" id="KW-0539">Nucleus</keyword>
<evidence type="ECO:0000256" key="1">
    <source>
        <dbReference type="ARBA" id="ARBA00004123"/>
    </source>
</evidence>
<dbReference type="PaxDb" id="3827-XP_004486633.1"/>
<dbReference type="Gene3D" id="1.10.246.20">
    <property type="entry name" value="Coactivator CBP, KIX domain"/>
    <property type="match status" value="2"/>
</dbReference>
<proteinExistence type="predicted"/>
<reference evidence="6" key="2">
    <citation type="submission" date="2025-08" db="UniProtKB">
        <authorList>
            <consortium name="RefSeq"/>
        </authorList>
    </citation>
    <scope>IDENTIFICATION</scope>
    <source>
        <tissue evidence="6">Etiolated seedlings</tissue>
    </source>
</reference>